<protein>
    <submittedName>
        <fullName evidence="1">Uncharacterized protein</fullName>
    </submittedName>
</protein>
<dbReference type="AlphaFoldDB" id="A0A485LU95"/>
<organism evidence="1">
    <name type="scientific">anaerobic digester metagenome</name>
    <dbReference type="NCBI Taxonomy" id="1263854"/>
    <lineage>
        <taxon>unclassified sequences</taxon>
        <taxon>metagenomes</taxon>
        <taxon>ecological metagenomes</taxon>
    </lineage>
</organism>
<gene>
    <name evidence="1" type="ORF">SCFA_1090001</name>
</gene>
<name>A0A485LU95_9ZZZZ</name>
<evidence type="ECO:0000313" key="1">
    <source>
        <dbReference type="EMBL" id="VFU11502.1"/>
    </source>
</evidence>
<proteinExistence type="predicted"/>
<sequence length="45" mass="5033">MLPVILSVHTKSTLCAKLLNSRTKSRYHQDIAKEIMDGKDAYAKG</sequence>
<dbReference type="EMBL" id="CAADRM010000012">
    <property type="protein sequence ID" value="VFU11502.1"/>
    <property type="molecule type" value="Genomic_DNA"/>
</dbReference>
<accession>A0A485LU95</accession>
<reference evidence="1" key="1">
    <citation type="submission" date="2019-03" db="EMBL/GenBank/DDBJ databases">
        <authorList>
            <person name="Hao L."/>
        </authorList>
    </citation>
    <scope>NUCLEOTIDE SEQUENCE</scope>
</reference>